<sequence>MMFKSLSAVVVVAALAGVNAQDATSSAPPTSTSGISSCILTCIQTASTQNGCSGM</sequence>
<evidence type="ECO:0000256" key="1">
    <source>
        <dbReference type="SAM" id="SignalP"/>
    </source>
</evidence>
<evidence type="ECO:0000313" key="2">
    <source>
        <dbReference type="EMBL" id="OJT14509.1"/>
    </source>
</evidence>
<dbReference type="STRING" id="154538.A0A1M2W3T6"/>
<reference evidence="2 3" key="1">
    <citation type="submission" date="2016-10" db="EMBL/GenBank/DDBJ databases">
        <title>Genome sequence of the basidiomycete white-rot fungus Trametes pubescens.</title>
        <authorList>
            <person name="Makela M.R."/>
            <person name="Granchi Z."/>
            <person name="Peng M."/>
            <person name="De Vries R.P."/>
            <person name="Grigoriev I."/>
            <person name="Riley R."/>
            <person name="Hilden K."/>
        </authorList>
    </citation>
    <scope>NUCLEOTIDE SEQUENCE [LARGE SCALE GENOMIC DNA]</scope>
    <source>
        <strain evidence="2 3">FBCC735</strain>
    </source>
</reference>
<keyword evidence="3" id="KW-1185">Reference proteome</keyword>
<comment type="caution">
    <text evidence="2">The sequence shown here is derived from an EMBL/GenBank/DDBJ whole genome shotgun (WGS) entry which is preliminary data.</text>
</comment>
<feature type="chain" id="PRO_5012431375" evidence="1">
    <location>
        <begin position="21"/>
        <end position="55"/>
    </location>
</feature>
<proteinExistence type="predicted"/>
<evidence type="ECO:0000313" key="3">
    <source>
        <dbReference type="Proteomes" id="UP000184267"/>
    </source>
</evidence>
<organism evidence="2 3">
    <name type="scientific">Trametes pubescens</name>
    <name type="common">White-rot fungus</name>
    <dbReference type="NCBI Taxonomy" id="154538"/>
    <lineage>
        <taxon>Eukaryota</taxon>
        <taxon>Fungi</taxon>
        <taxon>Dikarya</taxon>
        <taxon>Basidiomycota</taxon>
        <taxon>Agaricomycotina</taxon>
        <taxon>Agaricomycetes</taxon>
        <taxon>Polyporales</taxon>
        <taxon>Polyporaceae</taxon>
        <taxon>Trametes</taxon>
    </lineage>
</organism>
<keyword evidence="1" id="KW-0732">Signal</keyword>
<gene>
    <name evidence="2" type="ORF">TRAPUB_8955</name>
</gene>
<protein>
    <submittedName>
        <fullName evidence="2">Uncharacterized protein</fullName>
    </submittedName>
</protein>
<accession>A0A1M2W3T6</accession>
<name>A0A1M2W3T6_TRAPU</name>
<dbReference type="AlphaFoldDB" id="A0A1M2W3T6"/>
<dbReference type="EMBL" id="MNAD01000281">
    <property type="protein sequence ID" value="OJT14509.1"/>
    <property type="molecule type" value="Genomic_DNA"/>
</dbReference>
<feature type="signal peptide" evidence="1">
    <location>
        <begin position="1"/>
        <end position="20"/>
    </location>
</feature>
<dbReference type="Proteomes" id="UP000184267">
    <property type="component" value="Unassembled WGS sequence"/>
</dbReference>